<evidence type="ECO:0000256" key="2">
    <source>
        <dbReference type="ARBA" id="ARBA00010735"/>
    </source>
</evidence>
<gene>
    <name evidence="9" type="primary">azlC</name>
    <name evidence="9" type="ORF">FLB61_01120</name>
</gene>
<keyword evidence="7 8" id="KW-0472">Membrane</keyword>
<keyword evidence="3" id="KW-0813">Transport</keyword>
<organism evidence="9 10">
    <name type="scientific">Sellimonas caecigallum</name>
    <dbReference type="NCBI Taxonomy" id="2592333"/>
    <lineage>
        <taxon>Bacteria</taxon>
        <taxon>Bacillati</taxon>
        <taxon>Bacillota</taxon>
        <taxon>Clostridia</taxon>
        <taxon>Lachnospirales</taxon>
        <taxon>Lachnospiraceae</taxon>
        <taxon>Sellimonas</taxon>
    </lineage>
</organism>
<keyword evidence="10" id="KW-1185">Reference proteome</keyword>
<feature type="transmembrane region" description="Helical" evidence="8">
    <location>
        <begin position="49"/>
        <end position="71"/>
    </location>
</feature>
<evidence type="ECO:0000313" key="10">
    <source>
        <dbReference type="Proteomes" id="UP000779049"/>
    </source>
</evidence>
<feature type="transmembrane region" description="Helical" evidence="8">
    <location>
        <begin position="173"/>
        <end position="191"/>
    </location>
</feature>
<dbReference type="Proteomes" id="UP000779049">
    <property type="component" value="Unassembled WGS sequence"/>
</dbReference>
<dbReference type="InterPro" id="IPR004471">
    <property type="entry name" value="Brnchd-chn_aa_trnsp_AzlC"/>
</dbReference>
<dbReference type="PANTHER" id="PTHR34979:SF1">
    <property type="entry name" value="INNER MEMBRANE PROTEIN YGAZ"/>
    <property type="match status" value="1"/>
</dbReference>
<comment type="similarity">
    <text evidence="2">Belongs to the AzlC family.</text>
</comment>
<reference evidence="9 10" key="1">
    <citation type="journal article" date="2020" name="New Microbes New Infect">
        <title>Sellimonas caecigallum sp. nov., description and genome sequence of a new member of the Sellimonas genus isolated from the cecum of feral chicken.</title>
        <authorList>
            <person name="Wongkuna S."/>
            <person name="Ghimire S."/>
            <person name="Antony L."/>
            <person name="Chankhamhaengdecha S."/>
            <person name="Janvilisri T."/>
            <person name="Scaria J."/>
        </authorList>
    </citation>
    <scope>NUCLEOTIDE SEQUENCE [LARGE SCALE GENOMIC DNA]</scope>
    <source>
        <strain evidence="9 10">SW451</strain>
    </source>
</reference>
<feature type="transmembrane region" description="Helical" evidence="8">
    <location>
        <begin position="21"/>
        <end position="43"/>
    </location>
</feature>
<keyword evidence="4" id="KW-1003">Cell membrane</keyword>
<dbReference type="EMBL" id="VIRV01000001">
    <property type="protein sequence ID" value="MBY0757715.1"/>
    <property type="molecule type" value="Genomic_DNA"/>
</dbReference>
<name>A0ABS7L3W7_9FIRM</name>
<evidence type="ECO:0000256" key="6">
    <source>
        <dbReference type="ARBA" id="ARBA00022989"/>
    </source>
</evidence>
<dbReference type="NCBIfam" id="TIGR00346">
    <property type="entry name" value="azlC"/>
    <property type="match status" value="1"/>
</dbReference>
<comment type="caution">
    <text evidence="9">The sequence shown here is derived from an EMBL/GenBank/DDBJ whole genome shotgun (WGS) entry which is preliminary data.</text>
</comment>
<evidence type="ECO:0000256" key="5">
    <source>
        <dbReference type="ARBA" id="ARBA00022692"/>
    </source>
</evidence>
<proteinExistence type="inferred from homology"/>
<protein>
    <submittedName>
        <fullName evidence="9">Azaleucine resistance protein AzlC</fullName>
    </submittedName>
</protein>
<comment type="subcellular location">
    <subcellularLocation>
        <location evidence="1">Cell membrane</location>
        <topology evidence="1">Multi-pass membrane protein</topology>
    </subcellularLocation>
</comment>
<evidence type="ECO:0000313" key="9">
    <source>
        <dbReference type="EMBL" id="MBY0757715.1"/>
    </source>
</evidence>
<evidence type="ECO:0000256" key="7">
    <source>
        <dbReference type="ARBA" id="ARBA00023136"/>
    </source>
</evidence>
<evidence type="ECO:0000256" key="3">
    <source>
        <dbReference type="ARBA" id="ARBA00022448"/>
    </source>
</evidence>
<keyword evidence="6 8" id="KW-1133">Transmembrane helix</keyword>
<evidence type="ECO:0000256" key="1">
    <source>
        <dbReference type="ARBA" id="ARBA00004651"/>
    </source>
</evidence>
<sequence>MEGLTLQVAKTKTKYLRALKAAFPHTIPIFAGFWFLGLTYGIYMNASGFSFWYPMLMSLTIFAGSVEFVAVNMLLGSFNPLQALAMTLMLNARHLFYGISMLDKYKGTGWKKIYLIFGMCDESFSINYTANIPKDVDNGWFMFFVTLLNHFYWFSGATLGGIFGSFIHFNTEGLDFVMTAMFVVIYMEQWFKDKRHASALLGLGISLLCLIAFGADNFIIPAMIAILGVLTLLKKPMEKGGETE</sequence>
<evidence type="ECO:0000256" key="8">
    <source>
        <dbReference type="SAM" id="Phobius"/>
    </source>
</evidence>
<dbReference type="PANTHER" id="PTHR34979">
    <property type="entry name" value="INNER MEMBRANE PROTEIN YGAZ"/>
    <property type="match status" value="1"/>
</dbReference>
<dbReference type="Pfam" id="PF03591">
    <property type="entry name" value="AzlC"/>
    <property type="match status" value="1"/>
</dbReference>
<accession>A0ABS7L3W7</accession>
<keyword evidence="5 8" id="KW-0812">Transmembrane</keyword>
<feature type="transmembrane region" description="Helical" evidence="8">
    <location>
        <begin position="140"/>
        <end position="166"/>
    </location>
</feature>
<evidence type="ECO:0000256" key="4">
    <source>
        <dbReference type="ARBA" id="ARBA00022475"/>
    </source>
</evidence>
<dbReference type="InterPro" id="IPR011606">
    <property type="entry name" value="Brnchd-chn_aa_trnsp_permease"/>
</dbReference>
<feature type="transmembrane region" description="Helical" evidence="8">
    <location>
        <begin position="203"/>
        <end position="233"/>
    </location>
</feature>